<keyword evidence="6 9" id="KW-1133">Transmembrane helix</keyword>
<keyword evidence="3" id="KW-0645">Protease</keyword>
<evidence type="ECO:0000256" key="3">
    <source>
        <dbReference type="ARBA" id="ARBA00022670"/>
    </source>
</evidence>
<proteinExistence type="predicted"/>
<evidence type="ECO:0000313" key="11">
    <source>
        <dbReference type="Proteomes" id="UP001165498"/>
    </source>
</evidence>
<evidence type="ECO:0000256" key="6">
    <source>
        <dbReference type="ARBA" id="ARBA00022989"/>
    </source>
</evidence>
<keyword evidence="4 9" id="KW-0812">Transmembrane</keyword>
<dbReference type="InterPro" id="IPR026392">
    <property type="entry name" value="Exo/Archaeosortase_dom"/>
</dbReference>
<protein>
    <submittedName>
        <fullName evidence="10">Exosortase H</fullName>
        <ecNumber evidence="10">3.4.22.-</ecNumber>
    </submittedName>
</protein>
<evidence type="ECO:0000256" key="4">
    <source>
        <dbReference type="ARBA" id="ARBA00022692"/>
    </source>
</evidence>
<dbReference type="NCBIfam" id="TIGR04177">
    <property type="entry name" value="exosort_XrtH"/>
    <property type="match status" value="1"/>
</dbReference>
<comment type="caution">
    <text evidence="10">The sequence shown here is derived from an EMBL/GenBank/DDBJ whole genome shotgun (WGS) entry which is preliminary data.</text>
</comment>
<dbReference type="GO" id="GO:0016787">
    <property type="term" value="F:hydrolase activity"/>
    <property type="evidence" value="ECO:0007669"/>
    <property type="project" value="UniProtKB-KW"/>
</dbReference>
<feature type="transmembrane region" description="Helical" evidence="9">
    <location>
        <begin position="100"/>
        <end position="122"/>
    </location>
</feature>
<evidence type="ECO:0000256" key="9">
    <source>
        <dbReference type="SAM" id="Phobius"/>
    </source>
</evidence>
<dbReference type="RefSeq" id="WP_255914352.1">
    <property type="nucleotide sequence ID" value="NZ_JANFQO010000008.1"/>
</dbReference>
<name>A0ABT1QSJ8_9GAMM</name>
<keyword evidence="2" id="KW-1003">Cell membrane</keyword>
<evidence type="ECO:0000256" key="8">
    <source>
        <dbReference type="SAM" id="MobiDB-lite"/>
    </source>
</evidence>
<accession>A0ABT1QSJ8</accession>
<evidence type="ECO:0000256" key="1">
    <source>
        <dbReference type="ARBA" id="ARBA00004651"/>
    </source>
</evidence>
<dbReference type="Pfam" id="PF09721">
    <property type="entry name" value="Exosortase_EpsH"/>
    <property type="match status" value="1"/>
</dbReference>
<dbReference type="Proteomes" id="UP001165498">
    <property type="component" value="Unassembled WGS sequence"/>
</dbReference>
<evidence type="ECO:0000256" key="2">
    <source>
        <dbReference type="ARBA" id="ARBA00022475"/>
    </source>
</evidence>
<evidence type="ECO:0000313" key="10">
    <source>
        <dbReference type="EMBL" id="MCQ4165237.1"/>
    </source>
</evidence>
<feature type="compositionally biased region" description="Pro residues" evidence="8">
    <location>
        <begin position="160"/>
        <end position="169"/>
    </location>
</feature>
<reference evidence="10" key="1">
    <citation type="submission" date="2022-07" db="EMBL/GenBank/DDBJ databases">
        <title>Tahibacter sp., a new gammaproteobacterium isolated from the silt sample collected at pig farm.</title>
        <authorList>
            <person name="Chen H."/>
        </authorList>
    </citation>
    <scope>NUCLEOTIDE SEQUENCE</scope>
    <source>
        <strain evidence="10">P2K</strain>
    </source>
</reference>
<feature type="region of interest" description="Disordered" evidence="8">
    <location>
        <begin position="160"/>
        <end position="180"/>
    </location>
</feature>
<feature type="transmembrane region" description="Helical" evidence="9">
    <location>
        <begin position="134"/>
        <end position="153"/>
    </location>
</feature>
<dbReference type="InterPro" id="IPR026441">
    <property type="entry name" value="Exosort_XrtH"/>
</dbReference>
<gene>
    <name evidence="10" type="primary">xrtH</name>
    <name evidence="10" type="ORF">NM961_10995</name>
</gene>
<feature type="compositionally biased region" description="Acidic residues" evidence="8">
    <location>
        <begin position="170"/>
        <end position="180"/>
    </location>
</feature>
<keyword evidence="11" id="KW-1185">Reference proteome</keyword>
<dbReference type="NCBIfam" id="TIGR04178">
    <property type="entry name" value="exo_archaeo"/>
    <property type="match status" value="1"/>
</dbReference>
<evidence type="ECO:0000256" key="7">
    <source>
        <dbReference type="ARBA" id="ARBA00023136"/>
    </source>
</evidence>
<comment type="subcellular location">
    <subcellularLocation>
        <location evidence="1">Cell membrane</location>
        <topology evidence="1">Multi-pass membrane protein</topology>
    </subcellularLocation>
</comment>
<organism evidence="10 11">
    <name type="scientific">Tahibacter harae</name>
    <dbReference type="NCBI Taxonomy" id="2963937"/>
    <lineage>
        <taxon>Bacteria</taxon>
        <taxon>Pseudomonadati</taxon>
        <taxon>Pseudomonadota</taxon>
        <taxon>Gammaproteobacteria</taxon>
        <taxon>Lysobacterales</taxon>
        <taxon>Rhodanobacteraceae</taxon>
        <taxon>Tahibacter</taxon>
    </lineage>
</organism>
<evidence type="ECO:0000256" key="5">
    <source>
        <dbReference type="ARBA" id="ARBA00022801"/>
    </source>
</evidence>
<dbReference type="InterPro" id="IPR019127">
    <property type="entry name" value="Exosortase"/>
</dbReference>
<keyword evidence="7 9" id="KW-0472">Membrane</keyword>
<sequence>MLRFIVIFLASLLVLFTLDVLTVVEVHVINPFNALLATISASIIDLFGGDAVAHGKVIYSVATGLAVSIERVCNGIEAVIILVSAMLAFPARWSHKLIGVVLGTLAIQALNLVRIISLYYLHQWNSVWFEWFHSYIWQALIVLDALVMFLLWLRYLPRPPAQESAPPPPSDDDAPLEAAA</sequence>
<dbReference type="EC" id="3.4.22.-" evidence="10"/>
<dbReference type="EMBL" id="JANFQO010000008">
    <property type="protein sequence ID" value="MCQ4165237.1"/>
    <property type="molecule type" value="Genomic_DNA"/>
</dbReference>
<keyword evidence="5 10" id="KW-0378">Hydrolase</keyword>
<feature type="transmembrane region" description="Helical" evidence="9">
    <location>
        <begin position="75"/>
        <end position="93"/>
    </location>
</feature>